<name>A0ABW5M4F7_9BACT</name>
<feature type="domain" description="PIN" evidence="1">
    <location>
        <begin position="3"/>
        <end position="120"/>
    </location>
</feature>
<dbReference type="InterPro" id="IPR029060">
    <property type="entry name" value="PIN-like_dom_sf"/>
</dbReference>
<dbReference type="EMBL" id="JBHULN010000005">
    <property type="protein sequence ID" value="MFD2571196.1"/>
    <property type="molecule type" value="Genomic_DNA"/>
</dbReference>
<comment type="caution">
    <text evidence="2">The sequence shown here is derived from an EMBL/GenBank/DDBJ whole genome shotgun (WGS) entry which is preliminary data.</text>
</comment>
<protein>
    <submittedName>
        <fullName evidence="2">Type II toxin-antitoxin system VapC family toxin</fullName>
    </submittedName>
</protein>
<dbReference type="Pfam" id="PF13470">
    <property type="entry name" value="PIN_3"/>
    <property type="match status" value="1"/>
</dbReference>
<dbReference type="SUPFAM" id="SSF88723">
    <property type="entry name" value="PIN domain-like"/>
    <property type="match status" value="1"/>
</dbReference>
<organism evidence="2 3">
    <name type="scientific">Spirosoma soli</name>
    <dbReference type="NCBI Taxonomy" id="1770529"/>
    <lineage>
        <taxon>Bacteria</taxon>
        <taxon>Pseudomonadati</taxon>
        <taxon>Bacteroidota</taxon>
        <taxon>Cytophagia</taxon>
        <taxon>Cytophagales</taxon>
        <taxon>Cytophagaceae</taxon>
        <taxon>Spirosoma</taxon>
    </lineage>
</organism>
<dbReference type="InterPro" id="IPR002716">
    <property type="entry name" value="PIN_dom"/>
</dbReference>
<sequence>MIIFLDTNVVLDWLPDREDTFAEEATSLFLAAEEQRLTIYISAGSVYTVAYVLHRAGKRGQKLRDALQSFLNLVEVAGASKNTFMAANQLLTITDLEDGFQYQTALENRAIQYFVTGNIKDFRLADQSQLPVVTPAEMIPHSLSSPLAASIYLIREIG</sequence>
<proteinExistence type="predicted"/>
<evidence type="ECO:0000259" key="1">
    <source>
        <dbReference type="Pfam" id="PF13470"/>
    </source>
</evidence>
<dbReference type="RefSeq" id="WP_381522509.1">
    <property type="nucleotide sequence ID" value="NZ_JBHULN010000005.1"/>
</dbReference>
<keyword evidence="3" id="KW-1185">Reference proteome</keyword>
<dbReference type="Proteomes" id="UP001597469">
    <property type="component" value="Unassembled WGS sequence"/>
</dbReference>
<gene>
    <name evidence="2" type="ORF">ACFSUS_11170</name>
</gene>
<evidence type="ECO:0000313" key="2">
    <source>
        <dbReference type="EMBL" id="MFD2571196.1"/>
    </source>
</evidence>
<reference evidence="3" key="1">
    <citation type="journal article" date="2019" name="Int. J. Syst. Evol. Microbiol.">
        <title>The Global Catalogue of Microorganisms (GCM) 10K type strain sequencing project: providing services to taxonomists for standard genome sequencing and annotation.</title>
        <authorList>
            <consortium name="The Broad Institute Genomics Platform"/>
            <consortium name="The Broad Institute Genome Sequencing Center for Infectious Disease"/>
            <person name="Wu L."/>
            <person name="Ma J."/>
        </authorList>
    </citation>
    <scope>NUCLEOTIDE SEQUENCE [LARGE SCALE GENOMIC DNA]</scope>
    <source>
        <strain evidence="3">KCTC 42805</strain>
    </source>
</reference>
<accession>A0ABW5M4F7</accession>
<dbReference type="Gene3D" id="3.40.50.1010">
    <property type="entry name" value="5'-nuclease"/>
    <property type="match status" value="1"/>
</dbReference>
<evidence type="ECO:0000313" key="3">
    <source>
        <dbReference type="Proteomes" id="UP001597469"/>
    </source>
</evidence>